<dbReference type="PANTHER" id="PTHR42878">
    <property type="entry name" value="TWO-COMPONENT HISTIDINE KINASE"/>
    <property type="match status" value="1"/>
</dbReference>
<gene>
    <name evidence="11" type="ORF">E8A74_45540</name>
</gene>
<dbReference type="GO" id="GO:0000156">
    <property type="term" value="F:phosphorelay response regulator activity"/>
    <property type="evidence" value="ECO:0007669"/>
    <property type="project" value="TreeGrafter"/>
</dbReference>
<dbReference type="InterPro" id="IPR004358">
    <property type="entry name" value="Sig_transdc_His_kin-like_C"/>
</dbReference>
<feature type="region of interest" description="Disordered" evidence="9">
    <location>
        <begin position="1"/>
        <end position="40"/>
    </location>
</feature>
<evidence type="ECO:0000256" key="5">
    <source>
        <dbReference type="ARBA" id="ARBA00022741"/>
    </source>
</evidence>
<evidence type="ECO:0000256" key="9">
    <source>
        <dbReference type="SAM" id="MobiDB-lite"/>
    </source>
</evidence>
<dbReference type="PRINTS" id="PR00344">
    <property type="entry name" value="BCTRLSENSOR"/>
</dbReference>
<evidence type="ECO:0000256" key="7">
    <source>
        <dbReference type="ARBA" id="ARBA00022840"/>
    </source>
</evidence>
<evidence type="ECO:0000256" key="3">
    <source>
        <dbReference type="ARBA" id="ARBA00022553"/>
    </source>
</evidence>
<dbReference type="GO" id="GO:0005524">
    <property type="term" value="F:ATP binding"/>
    <property type="evidence" value="ECO:0007669"/>
    <property type="project" value="UniProtKB-KW"/>
</dbReference>
<keyword evidence="3" id="KW-0597">Phosphoprotein</keyword>
<comment type="catalytic activity">
    <reaction evidence="1">
        <text>ATP + protein L-histidine = ADP + protein N-phospho-L-histidine.</text>
        <dbReference type="EC" id="2.7.13.3"/>
    </reaction>
</comment>
<keyword evidence="7" id="KW-0067">ATP-binding</keyword>
<evidence type="ECO:0000313" key="11">
    <source>
        <dbReference type="EMBL" id="TKC96445.1"/>
    </source>
</evidence>
<accession>A0A4U1IR58</accession>
<dbReference type="AlphaFoldDB" id="A0A4U1IR58"/>
<dbReference type="SMART" id="SM00387">
    <property type="entry name" value="HATPase_c"/>
    <property type="match status" value="1"/>
</dbReference>
<name>A0A4U1IR58_9BACT</name>
<comment type="caution">
    <text evidence="11">The sequence shown here is derived from an EMBL/GenBank/DDBJ whole genome shotgun (WGS) entry which is preliminary data.</text>
</comment>
<keyword evidence="4" id="KW-0808">Transferase</keyword>
<dbReference type="EMBL" id="SSMQ01000087">
    <property type="protein sequence ID" value="TKC96445.1"/>
    <property type="molecule type" value="Genomic_DNA"/>
</dbReference>
<keyword evidence="5" id="KW-0547">Nucleotide-binding</keyword>
<keyword evidence="12" id="KW-1185">Reference proteome</keyword>
<evidence type="ECO:0000259" key="10">
    <source>
        <dbReference type="PROSITE" id="PS50109"/>
    </source>
</evidence>
<dbReference type="InterPro" id="IPR003594">
    <property type="entry name" value="HATPase_dom"/>
</dbReference>
<evidence type="ECO:0000256" key="6">
    <source>
        <dbReference type="ARBA" id="ARBA00022777"/>
    </source>
</evidence>
<reference evidence="11 12" key="1">
    <citation type="submission" date="2019-04" db="EMBL/GenBank/DDBJ databases">
        <authorList>
            <person name="Li Y."/>
            <person name="Wang J."/>
        </authorList>
    </citation>
    <scope>NUCLEOTIDE SEQUENCE [LARGE SCALE GENOMIC DNA]</scope>
    <source>
        <strain evidence="11 12">DSM 14668</strain>
    </source>
</reference>
<evidence type="ECO:0000256" key="2">
    <source>
        <dbReference type="ARBA" id="ARBA00012438"/>
    </source>
</evidence>
<dbReference type="Pfam" id="PF02518">
    <property type="entry name" value="HATPase_c"/>
    <property type="match status" value="1"/>
</dbReference>
<evidence type="ECO:0000256" key="1">
    <source>
        <dbReference type="ARBA" id="ARBA00000085"/>
    </source>
</evidence>
<dbReference type="InterPro" id="IPR050351">
    <property type="entry name" value="BphY/WalK/GraS-like"/>
</dbReference>
<dbReference type="Proteomes" id="UP000309215">
    <property type="component" value="Unassembled WGS sequence"/>
</dbReference>
<sequence length="318" mass="34631">MARSMPKGKPSRSPTMCARHPSPVLAARSGSPIEARQPPPCTRAPCDEFISLASHELLTPVTALRLQAQHIRRLLSQHPEEVPARIPSMVETFDRQLGRLALLCDELLHATQIVASELPLACEDVDLATLVGEIVDRVEPRPNVRALVTIKVSGAPRGQWDRMLVEQLVLHLVRNALVYGEGRPVAIDVAQVEGGSRLLVKDHGIGIAEEDQARIFERFERAVSPSRFGGLGLGLYIARAAAEAHGGSIRVESAPGKGATFVVELPTEPGVARRAREQALPHAAHAFGFTREGRRRSHPRRRTGAVARAARASRIRAF</sequence>
<dbReference type="InterPro" id="IPR036097">
    <property type="entry name" value="HisK_dim/P_sf"/>
</dbReference>
<protein>
    <recommendedName>
        <fullName evidence="2">histidine kinase</fullName>
        <ecNumber evidence="2">2.7.13.3</ecNumber>
    </recommendedName>
</protein>
<evidence type="ECO:0000256" key="8">
    <source>
        <dbReference type="ARBA" id="ARBA00023012"/>
    </source>
</evidence>
<dbReference type="GO" id="GO:0030295">
    <property type="term" value="F:protein kinase activator activity"/>
    <property type="evidence" value="ECO:0007669"/>
    <property type="project" value="TreeGrafter"/>
</dbReference>
<dbReference type="EC" id="2.7.13.3" evidence="2"/>
<organism evidence="11 12">
    <name type="scientific">Polyangium fumosum</name>
    <dbReference type="NCBI Taxonomy" id="889272"/>
    <lineage>
        <taxon>Bacteria</taxon>
        <taxon>Pseudomonadati</taxon>
        <taxon>Myxococcota</taxon>
        <taxon>Polyangia</taxon>
        <taxon>Polyangiales</taxon>
        <taxon>Polyangiaceae</taxon>
        <taxon>Polyangium</taxon>
    </lineage>
</organism>
<dbReference type="GO" id="GO:0007234">
    <property type="term" value="P:osmosensory signaling via phosphorelay pathway"/>
    <property type="evidence" value="ECO:0007669"/>
    <property type="project" value="TreeGrafter"/>
</dbReference>
<proteinExistence type="predicted"/>
<dbReference type="InterPro" id="IPR036890">
    <property type="entry name" value="HATPase_C_sf"/>
</dbReference>
<dbReference type="CDD" id="cd00082">
    <property type="entry name" value="HisKA"/>
    <property type="match status" value="1"/>
</dbReference>
<feature type="domain" description="Histidine kinase" evidence="10">
    <location>
        <begin position="52"/>
        <end position="269"/>
    </location>
</feature>
<evidence type="ECO:0000313" key="12">
    <source>
        <dbReference type="Proteomes" id="UP000309215"/>
    </source>
</evidence>
<keyword evidence="6 11" id="KW-0418">Kinase</keyword>
<dbReference type="GO" id="GO:0000155">
    <property type="term" value="F:phosphorelay sensor kinase activity"/>
    <property type="evidence" value="ECO:0007669"/>
    <property type="project" value="InterPro"/>
</dbReference>
<dbReference type="InterPro" id="IPR005467">
    <property type="entry name" value="His_kinase_dom"/>
</dbReference>
<dbReference type="PROSITE" id="PS50109">
    <property type="entry name" value="HIS_KIN"/>
    <property type="match status" value="1"/>
</dbReference>
<keyword evidence="8" id="KW-0902">Two-component regulatory system</keyword>
<dbReference type="InterPro" id="IPR003661">
    <property type="entry name" value="HisK_dim/P_dom"/>
</dbReference>
<dbReference type="SUPFAM" id="SSF47384">
    <property type="entry name" value="Homodimeric domain of signal transducing histidine kinase"/>
    <property type="match status" value="1"/>
</dbReference>
<dbReference type="SUPFAM" id="SSF55874">
    <property type="entry name" value="ATPase domain of HSP90 chaperone/DNA topoisomerase II/histidine kinase"/>
    <property type="match status" value="1"/>
</dbReference>
<evidence type="ECO:0000256" key="4">
    <source>
        <dbReference type="ARBA" id="ARBA00022679"/>
    </source>
</evidence>
<dbReference type="CDD" id="cd00075">
    <property type="entry name" value="HATPase"/>
    <property type="match status" value="1"/>
</dbReference>
<dbReference type="Gene3D" id="1.10.287.130">
    <property type="match status" value="1"/>
</dbReference>
<dbReference type="Gene3D" id="3.30.565.10">
    <property type="entry name" value="Histidine kinase-like ATPase, C-terminal domain"/>
    <property type="match status" value="1"/>
</dbReference>
<dbReference type="PANTHER" id="PTHR42878:SF7">
    <property type="entry name" value="SENSOR HISTIDINE KINASE GLRK"/>
    <property type="match status" value="1"/>
</dbReference>